<dbReference type="AlphaFoldDB" id="A0AA39I8Q8"/>
<sequence>MTLKWLTVSLLICVVISKPTDKKLKHFVCDPPCPYKTTCQPVVRDGEIRRYCDIPPANDMQFPDYADVYPENGSNVGNDYH</sequence>
<protein>
    <submittedName>
        <fullName evidence="2">Uncharacterized protein</fullName>
    </submittedName>
</protein>
<feature type="chain" id="PRO_5041383611" evidence="1">
    <location>
        <begin position="18"/>
        <end position="81"/>
    </location>
</feature>
<keyword evidence="3" id="KW-1185">Reference proteome</keyword>
<keyword evidence="1" id="KW-0732">Signal</keyword>
<gene>
    <name evidence="2" type="ORF">QR680_014387</name>
</gene>
<comment type="caution">
    <text evidence="2">The sequence shown here is derived from an EMBL/GenBank/DDBJ whole genome shotgun (WGS) entry which is preliminary data.</text>
</comment>
<name>A0AA39I8Q8_9BILA</name>
<feature type="signal peptide" evidence="1">
    <location>
        <begin position="1"/>
        <end position="17"/>
    </location>
</feature>
<dbReference type="EMBL" id="JAUCMV010000002">
    <property type="protein sequence ID" value="KAK0419887.1"/>
    <property type="molecule type" value="Genomic_DNA"/>
</dbReference>
<organism evidence="2 3">
    <name type="scientific">Steinernema hermaphroditum</name>
    <dbReference type="NCBI Taxonomy" id="289476"/>
    <lineage>
        <taxon>Eukaryota</taxon>
        <taxon>Metazoa</taxon>
        <taxon>Ecdysozoa</taxon>
        <taxon>Nematoda</taxon>
        <taxon>Chromadorea</taxon>
        <taxon>Rhabditida</taxon>
        <taxon>Tylenchina</taxon>
        <taxon>Panagrolaimomorpha</taxon>
        <taxon>Strongyloidoidea</taxon>
        <taxon>Steinernematidae</taxon>
        <taxon>Steinernema</taxon>
    </lineage>
</organism>
<dbReference type="Proteomes" id="UP001175271">
    <property type="component" value="Unassembled WGS sequence"/>
</dbReference>
<accession>A0AA39I8Q8</accession>
<reference evidence="2" key="1">
    <citation type="submission" date="2023-06" db="EMBL/GenBank/DDBJ databases">
        <title>Genomic analysis of the entomopathogenic nematode Steinernema hermaphroditum.</title>
        <authorList>
            <person name="Schwarz E.M."/>
            <person name="Heppert J.K."/>
            <person name="Baniya A."/>
            <person name="Schwartz H.T."/>
            <person name="Tan C.-H."/>
            <person name="Antoshechkin I."/>
            <person name="Sternberg P.W."/>
            <person name="Goodrich-Blair H."/>
            <person name="Dillman A.R."/>
        </authorList>
    </citation>
    <scope>NUCLEOTIDE SEQUENCE</scope>
    <source>
        <strain evidence="2">PS9179</strain>
        <tissue evidence="2">Whole animal</tissue>
    </source>
</reference>
<evidence type="ECO:0000313" key="3">
    <source>
        <dbReference type="Proteomes" id="UP001175271"/>
    </source>
</evidence>
<proteinExistence type="predicted"/>
<evidence type="ECO:0000256" key="1">
    <source>
        <dbReference type="SAM" id="SignalP"/>
    </source>
</evidence>
<evidence type="ECO:0000313" key="2">
    <source>
        <dbReference type="EMBL" id="KAK0419887.1"/>
    </source>
</evidence>